<dbReference type="Proteomes" id="UP000265566">
    <property type="component" value="Chromosome 1"/>
</dbReference>
<feature type="transmembrane region" description="Helical" evidence="1">
    <location>
        <begin position="32"/>
        <end position="52"/>
    </location>
</feature>
<organism evidence="3 4">
    <name type="scientific">Medicago truncatula</name>
    <name type="common">Barrel medic</name>
    <name type="synonym">Medicago tribuloides</name>
    <dbReference type="NCBI Taxonomy" id="3880"/>
    <lineage>
        <taxon>Eukaryota</taxon>
        <taxon>Viridiplantae</taxon>
        <taxon>Streptophyta</taxon>
        <taxon>Embryophyta</taxon>
        <taxon>Tracheophyta</taxon>
        <taxon>Spermatophyta</taxon>
        <taxon>Magnoliopsida</taxon>
        <taxon>eudicotyledons</taxon>
        <taxon>Gunneridae</taxon>
        <taxon>Pentapetalae</taxon>
        <taxon>rosids</taxon>
        <taxon>fabids</taxon>
        <taxon>Fabales</taxon>
        <taxon>Fabaceae</taxon>
        <taxon>Papilionoideae</taxon>
        <taxon>50 kb inversion clade</taxon>
        <taxon>NPAAA clade</taxon>
        <taxon>Hologalegina</taxon>
        <taxon>IRL clade</taxon>
        <taxon>Trifolieae</taxon>
        <taxon>Medicago</taxon>
    </lineage>
</organism>
<feature type="domain" description="Late nodulin" evidence="2">
    <location>
        <begin position="29"/>
        <end position="78"/>
    </location>
</feature>
<keyword evidence="1" id="KW-0472">Membrane</keyword>
<dbReference type="AlphaFoldDB" id="A0A396JPV2"/>
<accession>A0A396JPV2</accession>
<keyword evidence="1" id="KW-1133">Transmembrane helix</keyword>
<dbReference type="InterPro" id="IPR009810">
    <property type="entry name" value="Nodulin_late_dom"/>
</dbReference>
<dbReference type="EMBL" id="PSQE01000001">
    <property type="protein sequence ID" value="RHN78721.1"/>
    <property type="molecule type" value="Genomic_DNA"/>
</dbReference>
<dbReference type="Pfam" id="PF07127">
    <property type="entry name" value="Nodulin_late"/>
    <property type="match status" value="1"/>
</dbReference>
<gene>
    <name evidence="3" type="ORF">MtrunA17_Chr1g0169041</name>
</gene>
<evidence type="ECO:0000313" key="4">
    <source>
        <dbReference type="Proteomes" id="UP000265566"/>
    </source>
</evidence>
<reference evidence="4" key="1">
    <citation type="journal article" date="2018" name="Nat. Plants">
        <title>Whole-genome landscape of Medicago truncatula symbiotic genes.</title>
        <authorList>
            <person name="Pecrix Y."/>
            <person name="Staton S.E."/>
            <person name="Sallet E."/>
            <person name="Lelandais-Briere C."/>
            <person name="Moreau S."/>
            <person name="Carrere S."/>
            <person name="Blein T."/>
            <person name="Jardinaud M.F."/>
            <person name="Latrasse D."/>
            <person name="Zouine M."/>
            <person name="Zahm M."/>
            <person name="Kreplak J."/>
            <person name="Mayjonade B."/>
            <person name="Satge C."/>
            <person name="Perez M."/>
            <person name="Cauet S."/>
            <person name="Marande W."/>
            <person name="Chantry-Darmon C."/>
            <person name="Lopez-Roques C."/>
            <person name="Bouchez O."/>
            <person name="Berard A."/>
            <person name="Debelle F."/>
            <person name="Munos S."/>
            <person name="Bendahmane A."/>
            <person name="Berges H."/>
            <person name="Niebel A."/>
            <person name="Buitink J."/>
            <person name="Frugier F."/>
            <person name="Benhamed M."/>
            <person name="Crespi M."/>
            <person name="Gouzy J."/>
            <person name="Gamas P."/>
        </authorList>
    </citation>
    <scope>NUCLEOTIDE SEQUENCE [LARGE SCALE GENOMIC DNA]</scope>
    <source>
        <strain evidence="4">cv. Jemalong A17</strain>
    </source>
</reference>
<evidence type="ECO:0000259" key="2">
    <source>
        <dbReference type="Pfam" id="PF07127"/>
    </source>
</evidence>
<name>A0A396JPV2_MEDTR</name>
<protein>
    <submittedName>
        <fullName evidence="3">Putative Late nodulin</fullName>
    </submittedName>
</protein>
<proteinExistence type="predicted"/>
<evidence type="ECO:0000313" key="3">
    <source>
        <dbReference type="EMBL" id="RHN78721.1"/>
    </source>
</evidence>
<keyword evidence="1" id="KW-0812">Transmembrane</keyword>
<dbReference type="Gramene" id="rna2367">
    <property type="protein sequence ID" value="RHN78721.1"/>
    <property type="gene ID" value="gene2367"/>
</dbReference>
<comment type="caution">
    <text evidence="3">The sequence shown here is derived from an EMBL/GenBank/DDBJ whole genome shotgun (WGS) entry which is preliminary data.</text>
</comment>
<dbReference type="GO" id="GO:0046872">
    <property type="term" value="F:metal ion binding"/>
    <property type="evidence" value="ECO:0007669"/>
    <property type="project" value="InterPro"/>
</dbReference>
<evidence type="ECO:0000256" key="1">
    <source>
        <dbReference type="SAM" id="Phobius"/>
    </source>
</evidence>
<sequence length="97" mass="11368">MYVRQKISFINNKLIKIYSISYIERGENMTEIIKFVNVMIILLSVFIIAMNVNASPVLCQRNYECYEQICLPPKKHWCNILELVRINGFYLGLCACI</sequence>